<evidence type="ECO:0000313" key="2">
    <source>
        <dbReference type="Proteomes" id="UP000004030"/>
    </source>
</evidence>
<proteinExistence type="predicted"/>
<keyword evidence="2" id="KW-1185">Reference proteome</keyword>
<sequence>MAIDFDKAAERLRNWGRWGEDDQRGTINHVGPEALKRAAAEVVSGKLISLGLEFSQDGPQIPEITKRPNPQLLASDLDQIFNPANPRSRFNDDVIVMPLQSATQWDALSHVHYDGEMYNGCKASECLTARGTKKNGVHHLGSPGIMSRGVLLDIARLHGVDELPADHKISPDELNRACEKFGVTVEAGDIVVVRTGHLRTFTVRKDKTKVAGFQAGLGAECAEWLYDKSAAAVAADNIAVEFLGMESLTQEVVLPFHMLAIRDMGMPLGELFDLEALSQDCAADGRYSFLLSAPPLKVTGAFGSPINPIVLK</sequence>
<organism evidence="1 2">
    <name type="scientific">Novosphingobium pentaromativorans US6-1</name>
    <dbReference type="NCBI Taxonomy" id="1088721"/>
    <lineage>
        <taxon>Bacteria</taxon>
        <taxon>Pseudomonadati</taxon>
        <taxon>Pseudomonadota</taxon>
        <taxon>Alphaproteobacteria</taxon>
        <taxon>Sphingomonadales</taxon>
        <taxon>Sphingomonadaceae</taxon>
        <taxon>Novosphingobium</taxon>
    </lineage>
</organism>
<dbReference type="STRING" id="1088721.JI59_09925"/>
<dbReference type="Gene3D" id="3.50.30.50">
    <property type="entry name" value="Putative cyclase"/>
    <property type="match status" value="1"/>
</dbReference>
<accession>G6ECG1</accession>
<dbReference type="eggNOG" id="COG1878">
    <property type="taxonomic scope" value="Bacteria"/>
</dbReference>
<dbReference type="InterPro" id="IPR007325">
    <property type="entry name" value="KFase/CYL"/>
</dbReference>
<comment type="caution">
    <text evidence="1">The sequence shown here is derived from an EMBL/GenBank/DDBJ whole genome shotgun (WGS) entry which is preliminary data.</text>
</comment>
<gene>
    <name evidence="1" type="ORF">NSU_2032</name>
</gene>
<dbReference type="Pfam" id="PF04199">
    <property type="entry name" value="Cyclase"/>
    <property type="match status" value="1"/>
</dbReference>
<dbReference type="PATRIC" id="fig|1088721.3.peg.2011"/>
<dbReference type="InterPro" id="IPR037175">
    <property type="entry name" value="KFase_sf"/>
</dbReference>
<dbReference type="RefSeq" id="WP_007012947.1">
    <property type="nucleotide sequence ID" value="NZ_CP009291.1"/>
</dbReference>
<dbReference type="KEGG" id="npn:JI59_09925"/>
<dbReference type="EMBL" id="AGFM01000028">
    <property type="protein sequence ID" value="EHJ61096.1"/>
    <property type="molecule type" value="Genomic_DNA"/>
</dbReference>
<dbReference type="AlphaFoldDB" id="G6ECG1"/>
<dbReference type="PANTHER" id="PTHR34861:SF10">
    <property type="entry name" value="CYCLASE"/>
    <property type="match status" value="1"/>
</dbReference>
<name>G6ECG1_9SPHN</name>
<dbReference type="GO" id="GO:0004061">
    <property type="term" value="F:arylformamidase activity"/>
    <property type="evidence" value="ECO:0007669"/>
    <property type="project" value="InterPro"/>
</dbReference>
<dbReference type="Proteomes" id="UP000004030">
    <property type="component" value="Unassembled WGS sequence"/>
</dbReference>
<dbReference type="SUPFAM" id="SSF102198">
    <property type="entry name" value="Putative cyclase"/>
    <property type="match status" value="1"/>
</dbReference>
<reference evidence="1 2" key="1">
    <citation type="journal article" date="2012" name="J. Bacteriol.">
        <title>Genome sequence of benzo(a)pyrene-degrading bacterium Novosphingobium pentaromativorans US6-1.</title>
        <authorList>
            <person name="Luo Y.R."/>
            <person name="Kang S.G."/>
            <person name="Kim S.J."/>
            <person name="Kim M.R."/>
            <person name="Li N."/>
            <person name="Lee J.H."/>
            <person name="Kwon K.K."/>
        </authorList>
    </citation>
    <scope>NUCLEOTIDE SEQUENCE [LARGE SCALE GENOMIC DNA]</scope>
    <source>
        <strain evidence="1 2">US6-1</strain>
    </source>
</reference>
<dbReference type="GO" id="GO:0019441">
    <property type="term" value="P:L-tryptophan catabolic process to kynurenine"/>
    <property type="evidence" value="ECO:0007669"/>
    <property type="project" value="InterPro"/>
</dbReference>
<evidence type="ECO:0000313" key="1">
    <source>
        <dbReference type="EMBL" id="EHJ61096.1"/>
    </source>
</evidence>
<protein>
    <submittedName>
        <fullName evidence="1">Cyclase family protein</fullName>
    </submittedName>
</protein>
<dbReference type="PANTHER" id="PTHR34861">
    <property type="match status" value="1"/>
</dbReference>
<dbReference type="OrthoDB" id="7067800at2"/>